<protein>
    <recommendedName>
        <fullName evidence="6">short-chain-enoyl-CoA hydratase</fullName>
        <ecNumber evidence="6">4.2.1.150</ecNumber>
    </recommendedName>
</protein>
<evidence type="ECO:0000313" key="9">
    <source>
        <dbReference type="Proteomes" id="UP000001556"/>
    </source>
</evidence>
<gene>
    <name evidence="8" type="ordered locus">Dred_1492</name>
</gene>
<name>A4J4L9_DESRM</name>
<comment type="catalytic activity">
    <reaction evidence="5">
        <text>a short-chain (3S)-3-hydroxyacyl-CoA = a short-chain (2E)-enoyl-CoA + H2O</text>
        <dbReference type="Rhea" id="RHEA:52664"/>
        <dbReference type="ChEBI" id="CHEBI:15377"/>
        <dbReference type="ChEBI" id="CHEBI:87488"/>
        <dbReference type="ChEBI" id="CHEBI:136760"/>
        <dbReference type="EC" id="4.2.1.150"/>
    </reaction>
</comment>
<evidence type="ECO:0000256" key="1">
    <source>
        <dbReference type="ARBA" id="ARBA00005086"/>
    </source>
</evidence>
<accession>A4J4L9</accession>
<dbReference type="eggNOG" id="COG1024">
    <property type="taxonomic scope" value="Bacteria"/>
</dbReference>
<dbReference type="PANTHER" id="PTHR11941:SF54">
    <property type="entry name" value="ENOYL-COA HYDRATASE, MITOCHONDRIAL"/>
    <property type="match status" value="1"/>
</dbReference>
<dbReference type="FunFam" id="3.90.226.10:FF:000009">
    <property type="entry name" value="Carnitinyl-CoA dehydratase"/>
    <property type="match status" value="1"/>
</dbReference>
<sequence>MDYKNLLYSKEENIAIITLNRPKVLNALNQEIISELHNLFDQLAGDEEVKVVILTGGEKVFAAGADIPFMLGLTPKQAEELATSFHAAFDRIESLNKPVIAAIAGFALGGGCELSMACDLRIATEDAKFGQPEINLGVIPGAGGTQRLSRLVGVSRSKELIYTGKIIDAPTALSYGLINEIVKAEDLLAKAKKLAKGLASKPPVALGAAKRAINYGVEVDKNTGNCFERQCFALLFSTQDQKEGMNAFLEKRKAEFKGN</sequence>
<organism evidence="8 9">
    <name type="scientific">Desulforamulus reducens (strain ATCC BAA-1160 / DSM 100696 / MI-1)</name>
    <name type="common">Desulfotomaculum reducens</name>
    <dbReference type="NCBI Taxonomy" id="349161"/>
    <lineage>
        <taxon>Bacteria</taxon>
        <taxon>Bacillati</taxon>
        <taxon>Bacillota</taxon>
        <taxon>Clostridia</taxon>
        <taxon>Eubacteriales</taxon>
        <taxon>Peptococcaceae</taxon>
        <taxon>Desulforamulus</taxon>
    </lineage>
</organism>
<reference evidence="8 9" key="1">
    <citation type="submission" date="2007-03" db="EMBL/GenBank/DDBJ databases">
        <title>Complete sequence of Desulfotomaculum reducens MI-1.</title>
        <authorList>
            <consortium name="US DOE Joint Genome Institute"/>
            <person name="Copeland A."/>
            <person name="Lucas S."/>
            <person name="Lapidus A."/>
            <person name="Barry K."/>
            <person name="Detter J.C."/>
            <person name="Glavina del Rio T."/>
            <person name="Hammon N."/>
            <person name="Israni S."/>
            <person name="Dalin E."/>
            <person name="Tice H."/>
            <person name="Pitluck S."/>
            <person name="Sims D."/>
            <person name="Brettin T."/>
            <person name="Bruce D."/>
            <person name="Han C."/>
            <person name="Tapia R."/>
            <person name="Schmutz J."/>
            <person name="Larimer F."/>
            <person name="Land M."/>
            <person name="Hauser L."/>
            <person name="Kyrpides N."/>
            <person name="Kim E."/>
            <person name="Tebo B.M."/>
            <person name="Richardson P."/>
        </authorList>
    </citation>
    <scope>NUCLEOTIDE SEQUENCE [LARGE SCALE GENOMIC DNA]</scope>
    <source>
        <strain evidence="8 9">MI-1</strain>
    </source>
</reference>
<dbReference type="GO" id="GO:0018812">
    <property type="term" value="F:3-hydroxyacyl-CoA dehydratase activity"/>
    <property type="evidence" value="ECO:0007669"/>
    <property type="project" value="UniProtKB-EC"/>
</dbReference>
<dbReference type="OrthoDB" id="9775794at2"/>
<keyword evidence="9" id="KW-1185">Reference proteome</keyword>
<dbReference type="InterPro" id="IPR029045">
    <property type="entry name" value="ClpP/crotonase-like_dom_sf"/>
</dbReference>
<dbReference type="Gene3D" id="1.10.12.10">
    <property type="entry name" value="Lyase 2-enoyl-coa Hydratase, Chain A, domain 2"/>
    <property type="match status" value="1"/>
</dbReference>
<keyword evidence="4 8" id="KW-0456">Lyase</keyword>
<dbReference type="STRING" id="349161.Dred_1492"/>
<evidence type="ECO:0000256" key="5">
    <source>
        <dbReference type="ARBA" id="ARBA00050624"/>
    </source>
</evidence>
<dbReference type="PANTHER" id="PTHR11941">
    <property type="entry name" value="ENOYL-COA HYDRATASE-RELATED"/>
    <property type="match status" value="1"/>
</dbReference>
<evidence type="ECO:0000256" key="4">
    <source>
        <dbReference type="ARBA" id="ARBA00023239"/>
    </source>
</evidence>
<dbReference type="RefSeq" id="WP_011877838.1">
    <property type="nucleotide sequence ID" value="NC_009253.1"/>
</dbReference>
<dbReference type="GO" id="GO:0006635">
    <property type="term" value="P:fatty acid beta-oxidation"/>
    <property type="evidence" value="ECO:0007669"/>
    <property type="project" value="TreeGrafter"/>
</dbReference>
<dbReference type="SUPFAM" id="SSF52096">
    <property type="entry name" value="ClpP/crotonase"/>
    <property type="match status" value="1"/>
</dbReference>
<dbReference type="InterPro" id="IPR018376">
    <property type="entry name" value="Enoyl-CoA_hyd/isom_CS"/>
</dbReference>
<comment type="pathway">
    <text evidence="1">Lipid metabolism; butanoate metabolism.</text>
</comment>
<dbReference type="HOGENOM" id="CLU_009834_7_6_9"/>
<dbReference type="InterPro" id="IPR014748">
    <property type="entry name" value="Enoyl-CoA_hydra_C"/>
</dbReference>
<dbReference type="AlphaFoldDB" id="A4J4L9"/>
<evidence type="ECO:0000256" key="7">
    <source>
        <dbReference type="RuleBase" id="RU003707"/>
    </source>
</evidence>
<comment type="similarity">
    <text evidence="2 7">Belongs to the enoyl-CoA hydratase/isomerase family.</text>
</comment>
<evidence type="ECO:0000256" key="6">
    <source>
        <dbReference type="ARBA" id="ARBA00067035"/>
    </source>
</evidence>
<dbReference type="KEGG" id="drm:Dred_1492"/>
<dbReference type="InterPro" id="IPR001753">
    <property type="entry name" value="Enoyl-CoA_hydra/iso"/>
</dbReference>
<dbReference type="EMBL" id="CP000612">
    <property type="protein sequence ID" value="ABO50022.1"/>
    <property type="molecule type" value="Genomic_DNA"/>
</dbReference>
<comment type="subunit">
    <text evidence="3">Homotetramer.</text>
</comment>
<dbReference type="Gene3D" id="3.90.226.10">
    <property type="entry name" value="2-enoyl-CoA Hydratase, Chain A, domain 1"/>
    <property type="match status" value="1"/>
</dbReference>
<proteinExistence type="inferred from homology"/>
<dbReference type="Proteomes" id="UP000001556">
    <property type="component" value="Chromosome"/>
</dbReference>
<evidence type="ECO:0000256" key="2">
    <source>
        <dbReference type="ARBA" id="ARBA00005254"/>
    </source>
</evidence>
<dbReference type="PROSITE" id="PS00166">
    <property type="entry name" value="ENOYL_COA_HYDRATASE"/>
    <property type="match status" value="1"/>
</dbReference>
<dbReference type="FunFam" id="1.10.12.10:FF:000001">
    <property type="entry name" value="Probable enoyl-CoA hydratase, mitochondrial"/>
    <property type="match status" value="1"/>
</dbReference>
<evidence type="ECO:0000256" key="3">
    <source>
        <dbReference type="ARBA" id="ARBA00011881"/>
    </source>
</evidence>
<evidence type="ECO:0000313" key="8">
    <source>
        <dbReference type="EMBL" id="ABO50022.1"/>
    </source>
</evidence>
<dbReference type="CDD" id="cd06558">
    <property type="entry name" value="crotonase-like"/>
    <property type="match status" value="1"/>
</dbReference>
<dbReference type="EC" id="4.2.1.150" evidence="6"/>
<dbReference type="Pfam" id="PF00378">
    <property type="entry name" value="ECH_1"/>
    <property type="match status" value="1"/>
</dbReference>